<evidence type="ECO:0000256" key="4">
    <source>
        <dbReference type="ARBA" id="ARBA00023037"/>
    </source>
</evidence>
<name>A0A226DSR1_FOLCA</name>
<evidence type="ECO:0000256" key="2">
    <source>
        <dbReference type="ARBA" id="ARBA00007449"/>
    </source>
</evidence>
<keyword evidence="6" id="KW-1015">Disulfide bond</keyword>
<gene>
    <name evidence="11" type="ORF">Fcan01_16425</name>
</gene>
<dbReference type="InterPro" id="IPR015812">
    <property type="entry name" value="Integrin_bsu"/>
</dbReference>
<dbReference type="CDD" id="cd00170">
    <property type="entry name" value="SEC14"/>
    <property type="match status" value="1"/>
</dbReference>
<dbReference type="InterPro" id="IPR036865">
    <property type="entry name" value="CRAL-TRIO_dom_sf"/>
</dbReference>
<feature type="domain" description="Integrin beta subunit VWA" evidence="9">
    <location>
        <begin position="413"/>
        <end position="583"/>
    </location>
</feature>
<keyword evidence="7" id="KW-0325">Glycoprotein</keyword>
<dbReference type="InterPro" id="IPR011074">
    <property type="entry name" value="CRAL/TRIO_N_dom"/>
</dbReference>
<dbReference type="GO" id="GO:0016477">
    <property type="term" value="P:cell migration"/>
    <property type="evidence" value="ECO:0007669"/>
    <property type="project" value="TreeGrafter"/>
</dbReference>
<dbReference type="SUPFAM" id="SSF46938">
    <property type="entry name" value="CRAL/TRIO N-terminal domain"/>
    <property type="match status" value="1"/>
</dbReference>
<dbReference type="SUPFAM" id="SSF53300">
    <property type="entry name" value="vWA-like"/>
    <property type="match status" value="1"/>
</dbReference>
<reference evidence="11 12" key="1">
    <citation type="submission" date="2015-12" db="EMBL/GenBank/DDBJ databases">
        <title>The genome of Folsomia candida.</title>
        <authorList>
            <person name="Faddeeva A."/>
            <person name="Derks M.F."/>
            <person name="Anvar Y."/>
            <person name="Smit S."/>
            <person name="Van Straalen N."/>
            <person name="Roelofs D."/>
        </authorList>
    </citation>
    <scope>NUCLEOTIDE SEQUENCE [LARGE SCALE GENOMIC DNA]</scope>
    <source>
        <strain evidence="11 12">VU population</strain>
        <tissue evidence="11">Whole body</tissue>
    </source>
</reference>
<comment type="similarity">
    <text evidence="2">Belongs to the integrin beta chain family.</text>
</comment>
<dbReference type="Pfam" id="PF03765">
    <property type="entry name" value="CRAL_TRIO_N"/>
    <property type="match status" value="1"/>
</dbReference>
<keyword evidence="5 8" id="KW-0472">Membrane</keyword>
<dbReference type="PANTHER" id="PTHR10082">
    <property type="entry name" value="INTEGRIN BETA SUBUNIT"/>
    <property type="match status" value="1"/>
</dbReference>
<dbReference type="GO" id="GO:0007229">
    <property type="term" value="P:integrin-mediated signaling pathway"/>
    <property type="evidence" value="ECO:0007669"/>
    <property type="project" value="UniProtKB-KW"/>
</dbReference>
<feature type="transmembrane region" description="Helical" evidence="8">
    <location>
        <begin position="213"/>
        <end position="232"/>
    </location>
</feature>
<dbReference type="GO" id="GO:0033627">
    <property type="term" value="P:cell adhesion mediated by integrin"/>
    <property type="evidence" value="ECO:0007669"/>
    <property type="project" value="TreeGrafter"/>
</dbReference>
<dbReference type="STRING" id="158441.A0A226DSR1"/>
<sequence length="583" mass="65684">MDCAKLFLTVCTTIVIVSLLGKTFSLENLSLTQAEKHKLDQFKEAVSKINFPAEWMPQELTLVRYLRARQWDVQRAKSMLQETVAWWEENNMKDIHNEDWADVEKDYPHHTDGVDKFGQPAFVFSLAEWDLRGAAVTGRLTRVIRWFLKGFDEVHLKSFELYKLGRSNGTQLDVIADMDTISRQQHLCIQCLRFYTELALILESRYPGVLDKMFVVNYTVIIILLIAVLAVAGQKDAGRLVLSNRDDFLTYFDTDVHWDVINSSPAGGCRSSRGAEYFYLTRFGGQDDDVGGEVEPFSFVFNIRKHICGLSYLTMSIRYCNLDTKSAVGPTPIPGRRDLGVDYHDYEEQIMLNHAEGTIKLNGSLYLDSSLYIDEIILCHDGHYDCSTTTEPTTTPTTTPPPYANNCNQYSTSMTTCLSMECSFCTLSTYTQFRCDTYENLELYGCLGGACGAPAIHVSIDPSLPTPPVQTLTLCQNESKTFEVTFNLEFHPLDVYVLLDLSGSMSDDRENLIRLSTQLVTSVQAMTTDYQLGYGAHVDKPLSPFGGYGDYSFQNFLPLTKNADEFRSAVPASSIKYGMDGPD</sequence>
<evidence type="ECO:0000313" key="12">
    <source>
        <dbReference type="Proteomes" id="UP000198287"/>
    </source>
</evidence>
<comment type="subcellular location">
    <subcellularLocation>
        <location evidence="1">Membrane</location>
        <topology evidence="1">Single-pass type I membrane protein</topology>
    </subcellularLocation>
</comment>
<dbReference type="Gene3D" id="3.40.50.410">
    <property type="entry name" value="von Willebrand factor, type A domain"/>
    <property type="match status" value="1"/>
</dbReference>
<dbReference type="AlphaFoldDB" id="A0A226DSR1"/>
<dbReference type="SMART" id="SM01100">
    <property type="entry name" value="CRAL_TRIO_N"/>
    <property type="match status" value="1"/>
</dbReference>
<feature type="domain" description="CRAL/TRIO N-terminal" evidence="10">
    <location>
        <begin position="58"/>
        <end position="83"/>
    </location>
</feature>
<dbReference type="InterPro" id="IPR002369">
    <property type="entry name" value="Integrin_bsu_VWA"/>
</dbReference>
<dbReference type="GO" id="GO:0005178">
    <property type="term" value="F:integrin binding"/>
    <property type="evidence" value="ECO:0007669"/>
    <property type="project" value="TreeGrafter"/>
</dbReference>
<dbReference type="GO" id="GO:0009986">
    <property type="term" value="C:cell surface"/>
    <property type="evidence" value="ECO:0007669"/>
    <property type="project" value="TreeGrafter"/>
</dbReference>
<comment type="caution">
    <text evidence="11">The sequence shown here is derived from an EMBL/GenBank/DDBJ whole genome shotgun (WGS) entry which is preliminary data.</text>
</comment>
<dbReference type="Pfam" id="PF00362">
    <property type="entry name" value="Integrin_beta"/>
    <property type="match status" value="1"/>
</dbReference>
<protein>
    <submittedName>
        <fullName evidence="11">Integrin beta-5</fullName>
    </submittedName>
</protein>
<dbReference type="GO" id="GO:0098609">
    <property type="term" value="P:cell-cell adhesion"/>
    <property type="evidence" value="ECO:0007669"/>
    <property type="project" value="TreeGrafter"/>
</dbReference>
<dbReference type="PANTHER" id="PTHR10082:SF3">
    <property type="entry name" value="INTEGRIN BETA-LIKE PROTEIN 1"/>
    <property type="match status" value="1"/>
</dbReference>
<dbReference type="OrthoDB" id="440711at2759"/>
<dbReference type="SUPFAM" id="SSF52087">
    <property type="entry name" value="CRAL/TRIO domain"/>
    <property type="match status" value="1"/>
</dbReference>
<proteinExistence type="inferred from homology"/>
<keyword evidence="12" id="KW-1185">Reference proteome</keyword>
<dbReference type="GO" id="GO:0005925">
    <property type="term" value="C:focal adhesion"/>
    <property type="evidence" value="ECO:0007669"/>
    <property type="project" value="TreeGrafter"/>
</dbReference>
<dbReference type="GO" id="GO:0007160">
    <property type="term" value="P:cell-matrix adhesion"/>
    <property type="evidence" value="ECO:0007669"/>
    <property type="project" value="TreeGrafter"/>
</dbReference>
<accession>A0A226DSR1</accession>
<keyword evidence="3 8" id="KW-0812">Transmembrane</keyword>
<evidence type="ECO:0000256" key="6">
    <source>
        <dbReference type="ARBA" id="ARBA00023157"/>
    </source>
</evidence>
<evidence type="ECO:0000259" key="9">
    <source>
        <dbReference type="SMART" id="SM00187"/>
    </source>
</evidence>
<keyword evidence="4 11" id="KW-0401">Integrin</keyword>
<evidence type="ECO:0000256" key="3">
    <source>
        <dbReference type="ARBA" id="ARBA00022692"/>
    </source>
</evidence>
<dbReference type="Proteomes" id="UP000198287">
    <property type="component" value="Unassembled WGS sequence"/>
</dbReference>
<dbReference type="SMART" id="SM00187">
    <property type="entry name" value="INB"/>
    <property type="match status" value="1"/>
</dbReference>
<evidence type="ECO:0000256" key="5">
    <source>
        <dbReference type="ARBA" id="ARBA00023136"/>
    </source>
</evidence>
<evidence type="ECO:0000256" key="8">
    <source>
        <dbReference type="SAM" id="Phobius"/>
    </source>
</evidence>
<evidence type="ECO:0000259" key="10">
    <source>
        <dbReference type="SMART" id="SM01100"/>
    </source>
</evidence>
<dbReference type="InterPro" id="IPR036273">
    <property type="entry name" value="CRAL/TRIO_N_dom_sf"/>
</dbReference>
<dbReference type="InterPro" id="IPR036465">
    <property type="entry name" value="vWFA_dom_sf"/>
</dbReference>
<dbReference type="GO" id="GO:0008305">
    <property type="term" value="C:integrin complex"/>
    <property type="evidence" value="ECO:0007669"/>
    <property type="project" value="TreeGrafter"/>
</dbReference>
<organism evidence="11 12">
    <name type="scientific">Folsomia candida</name>
    <name type="common">Springtail</name>
    <dbReference type="NCBI Taxonomy" id="158441"/>
    <lineage>
        <taxon>Eukaryota</taxon>
        <taxon>Metazoa</taxon>
        <taxon>Ecdysozoa</taxon>
        <taxon>Arthropoda</taxon>
        <taxon>Hexapoda</taxon>
        <taxon>Collembola</taxon>
        <taxon>Entomobryomorpha</taxon>
        <taxon>Isotomoidea</taxon>
        <taxon>Isotomidae</taxon>
        <taxon>Proisotominae</taxon>
        <taxon>Folsomia</taxon>
    </lineage>
</organism>
<dbReference type="EMBL" id="LNIX01000011">
    <property type="protein sequence ID" value="OXA48525.1"/>
    <property type="molecule type" value="Genomic_DNA"/>
</dbReference>
<evidence type="ECO:0000256" key="1">
    <source>
        <dbReference type="ARBA" id="ARBA00004479"/>
    </source>
</evidence>
<keyword evidence="8" id="KW-1133">Transmembrane helix</keyword>
<dbReference type="Gene3D" id="3.40.525.10">
    <property type="entry name" value="CRAL-TRIO lipid binding domain"/>
    <property type="match status" value="1"/>
</dbReference>
<evidence type="ECO:0000256" key="7">
    <source>
        <dbReference type="ARBA" id="ARBA00023180"/>
    </source>
</evidence>
<evidence type="ECO:0000313" key="11">
    <source>
        <dbReference type="EMBL" id="OXA48525.1"/>
    </source>
</evidence>
<dbReference type="InterPro" id="IPR001251">
    <property type="entry name" value="CRAL-TRIO_dom"/>
</dbReference>